<name>A0A0R3TEN7_RODNA</name>
<keyword evidence="3" id="KW-1185">Reference proteome</keyword>
<feature type="region of interest" description="Disordered" evidence="1">
    <location>
        <begin position="138"/>
        <end position="166"/>
    </location>
</feature>
<evidence type="ECO:0000313" key="3">
    <source>
        <dbReference type="Proteomes" id="UP000278807"/>
    </source>
</evidence>
<evidence type="ECO:0000313" key="4">
    <source>
        <dbReference type="WBParaSite" id="HNAJ_0000552601-mRNA-1"/>
    </source>
</evidence>
<reference evidence="4" key="1">
    <citation type="submission" date="2017-02" db="UniProtKB">
        <authorList>
            <consortium name="WormBaseParasite"/>
        </authorList>
    </citation>
    <scope>IDENTIFICATION</scope>
</reference>
<dbReference type="OrthoDB" id="382863at2759"/>
<dbReference type="EMBL" id="UZAE01004836">
    <property type="protein sequence ID" value="VDO01384.1"/>
    <property type="molecule type" value="Genomic_DNA"/>
</dbReference>
<evidence type="ECO:0000256" key="1">
    <source>
        <dbReference type="SAM" id="MobiDB-lite"/>
    </source>
</evidence>
<organism evidence="4">
    <name type="scientific">Rodentolepis nana</name>
    <name type="common">Dwarf tapeworm</name>
    <name type="synonym">Hymenolepis nana</name>
    <dbReference type="NCBI Taxonomy" id="102285"/>
    <lineage>
        <taxon>Eukaryota</taxon>
        <taxon>Metazoa</taxon>
        <taxon>Spiralia</taxon>
        <taxon>Lophotrochozoa</taxon>
        <taxon>Platyhelminthes</taxon>
        <taxon>Cestoda</taxon>
        <taxon>Eucestoda</taxon>
        <taxon>Cyclophyllidea</taxon>
        <taxon>Hymenolepididae</taxon>
        <taxon>Rodentolepis</taxon>
    </lineage>
</organism>
<proteinExistence type="predicted"/>
<feature type="region of interest" description="Disordered" evidence="1">
    <location>
        <begin position="74"/>
        <end position="93"/>
    </location>
</feature>
<protein>
    <submittedName>
        <fullName evidence="4">ARF7EP_C domain-containing protein</fullName>
    </submittedName>
</protein>
<gene>
    <name evidence="2" type="ORF">HNAJ_LOCUS5524</name>
</gene>
<dbReference type="AlphaFoldDB" id="A0A0R3TEN7"/>
<dbReference type="WBParaSite" id="HNAJ_0000552601-mRNA-1">
    <property type="protein sequence ID" value="HNAJ_0000552601-mRNA-1"/>
    <property type="gene ID" value="HNAJ_0000552601"/>
</dbReference>
<dbReference type="Proteomes" id="UP000278807">
    <property type="component" value="Unassembled WGS sequence"/>
</dbReference>
<reference evidence="2 3" key="2">
    <citation type="submission" date="2018-11" db="EMBL/GenBank/DDBJ databases">
        <authorList>
            <consortium name="Pathogen Informatics"/>
        </authorList>
    </citation>
    <scope>NUCLEOTIDE SEQUENCE [LARGE SCALE GENOMIC DNA]</scope>
</reference>
<sequence>MLRASNLIFYGCENPMCVMDGCYGCGCYNEACKFICSDTGCYEGTRVNPESRKTRRNMRRKLVEKYAKLQEEIESREKSEFEKSKDESQLPNRHNVAIATTGIKNFIDEVQTTVQMPKEDSKTRSPSSLAKMLEISVSKAVNSREAPESNPLEEKKPPKQTTKKGWTPNQVGLLLVFRAGHRIRWVFLSLGLDTESGGSSVSLGLDTESGGSSRRPSSCFPVSLAFRRCRRAGHRISLNSATASILGQSAMSESATVHCFSFVSTVHCFSFVRALTVLGASLLSIEFIADCESESITIEFMLTVSPKVSPLEFLADCESKSITELSLC</sequence>
<accession>A0A0R3TEN7</accession>
<feature type="compositionally biased region" description="Basic and acidic residues" evidence="1">
    <location>
        <begin position="74"/>
        <end position="88"/>
    </location>
</feature>
<evidence type="ECO:0000313" key="2">
    <source>
        <dbReference type="EMBL" id="VDO01384.1"/>
    </source>
</evidence>